<protein>
    <submittedName>
        <fullName evidence="2">Uncharacterized protein</fullName>
    </submittedName>
</protein>
<keyword evidence="1" id="KW-1185">Reference proteome</keyword>
<name>A0A915E0F9_9BILA</name>
<accession>A0A915E0F9</accession>
<proteinExistence type="predicted"/>
<dbReference type="AlphaFoldDB" id="A0A915E0F9"/>
<sequence>MLVNRDCKEAFLSQFSLNKTFLLHGGDQAGYTRSSCLMDRETCYINVEKDKWLVALLIQNKVFKPKNLTMTARRTLCHARFSFLFGLNEGGLDLSDYTGPMLALNSLKVNDTEFASLHDSKRTRQCSRDSQAGQSLRSIKRDEGGFLPKLLKDGCCIEVDFVTDKDNHEEARFYNQDCFLIGDDKSTKEEDEICYVVEFDNRAKLRLIFQNYGEAVSGEESG</sequence>
<reference evidence="2" key="1">
    <citation type="submission" date="2022-11" db="UniProtKB">
        <authorList>
            <consortium name="WormBaseParasite"/>
        </authorList>
    </citation>
    <scope>IDENTIFICATION</scope>
</reference>
<evidence type="ECO:0000313" key="1">
    <source>
        <dbReference type="Proteomes" id="UP000887574"/>
    </source>
</evidence>
<evidence type="ECO:0000313" key="2">
    <source>
        <dbReference type="WBParaSite" id="jg25381"/>
    </source>
</evidence>
<dbReference type="WBParaSite" id="jg25381">
    <property type="protein sequence ID" value="jg25381"/>
    <property type="gene ID" value="jg25381"/>
</dbReference>
<organism evidence="1 2">
    <name type="scientific">Ditylenchus dipsaci</name>
    <dbReference type="NCBI Taxonomy" id="166011"/>
    <lineage>
        <taxon>Eukaryota</taxon>
        <taxon>Metazoa</taxon>
        <taxon>Ecdysozoa</taxon>
        <taxon>Nematoda</taxon>
        <taxon>Chromadorea</taxon>
        <taxon>Rhabditida</taxon>
        <taxon>Tylenchina</taxon>
        <taxon>Tylenchomorpha</taxon>
        <taxon>Sphaerularioidea</taxon>
        <taxon>Anguinidae</taxon>
        <taxon>Anguininae</taxon>
        <taxon>Ditylenchus</taxon>
    </lineage>
</organism>
<dbReference type="Proteomes" id="UP000887574">
    <property type="component" value="Unplaced"/>
</dbReference>